<dbReference type="EMBL" id="CAJVQB010002345">
    <property type="protein sequence ID" value="CAG8571282.1"/>
    <property type="molecule type" value="Genomic_DNA"/>
</dbReference>
<dbReference type="Gene3D" id="3.40.640.10">
    <property type="entry name" value="Type I PLP-dependent aspartate aminotransferase-like (Major domain)"/>
    <property type="match status" value="1"/>
</dbReference>
<reference evidence="1 2" key="1">
    <citation type="submission" date="2021-06" db="EMBL/GenBank/DDBJ databases">
        <authorList>
            <person name="Kallberg Y."/>
            <person name="Tangrot J."/>
            <person name="Rosling A."/>
        </authorList>
    </citation>
    <scope>NUCLEOTIDE SEQUENCE [LARGE SCALE GENOMIC DNA]</scope>
    <source>
        <strain evidence="1 2">120-4 pot B 10/14</strain>
    </source>
</reference>
<evidence type="ECO:0000313" key="1">
    <source>
        <dbReference type="EMBL" id="CAG8571282.1"/>
    </source>
</evidence>
<comment type="caution">
    <text evidence="1">The sequence shown here is derived from an EMBL/GenBank/DDBJ whole genome shotgun (WGS) entry which is preliminary data.</text>
</comment>
<dbReference type="InterPro" id="IPR015421">
    <property type="entry name" value="PyrdxlP-dep_Trfase_major"/>
</dbReference>
<evidence type="ECO:0000313" key="2">
    <source>
        <dbReference type="Proteomes" id="UP000789901"/>
    </source>
</evidence>
<sequence length="96" mass="11109">MPLEEQLENILERRKKHDLSSRLLDGNSSYAESLDTFLAEFHNHNNVENLNVIMKIGAQSNIFVMDVDISPLKEIVEVLKPFNAYLYVDEALIEFK</sequence>
<gene>
    <name evidence="1" type="ORF">GMARGA_LOCUS5498</name>
</gene>
<organism evidence="1 2">
    <name type="scientific">Gigaspora margarita</name>
    <dbReference type="NCBI Taxonomy" id="4874"/>
    <lineage>
        <taxon>Eukaryota</taxon>
        <taxon>Fungi</taxon>
        <taxon>Fungi incertae sedis</taxon>
        <taxon>Mucoromycota</taxon>
        <taxon>Glomeromycotina</taxon>
        <taxon>Glomeromycetes</taxon>
        <taxon>Diversisporales</taxon>
        <taxon>Gigasporaceae</taxon>
        <taxon>Gigaspora</taxon>
    </lineage>
</organism>
<dbReference type="InterPro" id="IPR015424">
    <property type="entry name" value="PyrdxlP-dep_Trfase"/>
</dbReference>
<keyword evidence="2" id="KW-1185">Reference proteome</keyword>
<name>A0ABN7UDR5_GIGMA</name>
<dbReference type="SUPFAM" id="SSF53383">
    <property type="entry name" value="PLP-dependent transferases"/>
    <property type="match status" value="1"/>
</dbReference>
<protein>
    <submittedName>
        <fullName evidence="1">38437_t:CDS:1</fullName>
    </submittedName>
</protein>
<accession>A0ABN7UDR5</accession>
<proteinExistence type="predicted"/>
<dbReference type="Proteomes" id="UP000789901">
    <property type="component" value="Unassembled WGS sequence"/>
</dbReference>